<evidence type="ECO:0000256" key="1">
    <source>
        <dbReference type="SAM" id="MobiDB-lite"/>
    </source>
</evidence>
<dbReference type="RefSeq" id="WP_195875268.1">
    <property type="nucleotide sequence ID" value="NZ_JADOEL010000005.1"/>
</dbReference>
<evidence type="ECO:0000313" key="3">
    <source>
        <dbReference type="Proteomes" id="UP000657372"/>
    </source>
</evidence>
<evidence type="ECO:0008006" key="4">
    <source>
        <dbReference type="Google" id="ProtNLM"/>
    </source>
</evidence>
<evidence type="ECO:0000313" key="2">
    <source>
        <dbReference type="EMBL" id="MBF8177676.1"/>
    </source>
</evidence>
<dbReference type="EMBL" id="JADOEL010000005">
    <property type="protein sequence ID" value="MBF8177676.1"/>
    <property type="molecule type" value="Genomic_DNA"/>
</dbReference>
<proteinExistence type="predicted"/>
<feature type="region of interest" description="Disordered" evidence="1">
    <location>
        <begin position="122"/>
        <end position="158"/>
    </location>
</feature>
<accession>A0ABS0ES61</accession>
<feature type="compositionally biased region" description="Basic and acidic residues" evidence="1">
    <location>
        <begin position="126"/>
        <end position="137"/>
    </location>
</feature>
<dbReference type="Proteomes" id="UP000657372">
    <property type="component" value="Unassembled WGS sequence"/>
</dbReference>
<protein>
    <recommendedName>
        <fullName evidence="4">Phage replication protein O</fullName>
    </recommendedName>
</protein>
<gene>
    <name evidence="2" type="ORF">IXC47_08290</name>
</gene>
<organism evidence="2 3">
    <name type="scientific">Herminiimonas contaminans</name>
    <dbReference type="NCBI Taxonomy" id="1111140"/>
    <lineage>
        <taxon>Bacteria</taxon>
        <taxon>Pseudomonadati</taxon>
        <taxon>Pseudomonadota</taxon>
        <taxon>Betaproteobacteria</taxon>
        <taxon>Burkholderiales</taxon>
        <taxon>Oxalobacteraceae</taxon>
        <taxon>Herminiimonas</taxon>
    </lineage>
</organism>
<comment type="caution">
    <text evidence="2">The sequence shown here is derived from an EMBL/GenBank/DDBJ whole genome shotgun (WGS) entry which is preliminary data.</text>
</comment>
<reference evidence="2 3" key="1">
    <citation type="submission" date="2020-11" db="EMBL/GenBank/DDBJ databases">
        <title>WGS of Herminiimonas contaminans strain Marseille-Q4544 isolated from planarians Schmidtea mediterranea.</title>
        <authorList>
            <person name="Kangale L."/>
        </authorList>
    </citation>
    <scope>NUCLEOTIDE SEQUENCE [LARGE SCALE GENOMIC DNA]</scope>
    <source>
        <strain evidence="2 3">Marseille-Q4544</strain>
    </source>
</reference>
<sequence>MARIRSIKPELPQSESMGNISRDARLTFILLWTLSDDEGRLRGNSRMLASLLFPYDDDVPSLIDGWMNELENEGCVTRYKIDGQSFVQIRNWLIHQKIDKPSKSKIPAFVDSSIVLSNPLEVSSEEGIKDQGKDQEGKGTPPAAAPKSSRKSPNTPLPDGFCISESVRKWAAANSIQNLDRHFTSFVTKVQAKGYVYADWDAALRNAISDDWAKLGATASKSAVTDLAAINARNNAEAKRLLGICDDESKVINA</sequence>
<keyword evidence="3" id="KW-1185">Reference proteome</keyword>
<name>A0ABS0ES61_9BURK</name>